<sequence length="135" mass="15081">MNAGLLAQLTGHRHRAGDSLRRETQSSEVEVAVLNVFIFANPVEVGAAGLLRNIHVTNQTWQHTSAHLTDDRLVAQDVDELFRQKLSRYQFATLAGGFLLQLTLHQHFVRHVEATRLFAACVSNGERHFTLKAGL</sequence>
<keyword evidence="2" id="KW-1185">Reference proteome</keyword>
<proteinExistence type="predicted"/>
<name>A2I2W9_9CAUD</name>
<dbReference type="RefSeq" id="YP_001039820.1">
    <property type="nucleotide sequence ID" value="NC_009016.1"/>
</dbReference>
<reference evidence="1 2" key="1">
    <citation type="journal article" date="2009" name="Appl. Environ. Microbiol.">
        <title>Characterization of a new plasmid-like prophage in a pandemic Vibrio parahaemolyticus O3:K6 strain.</title>
        <authorList>
            <person name="Lan S.F."/>
            <person name="Huang C.H."/>
            <person name="Chang C.H."/>
            <person name="Liao W.C."/>
            <person name="Lin I.H."/>
            <person name="Jian W.N."/>
            <person name="Wu Y.G."/>
            <person name="Chen S.Y."/>
            <person name="Wong H.C."/>
        </authorList>
    </citation>
    <scope>NUCLEOTIDE SEQUENCE [LARGE SCALE GENOMIC DNA]</scope>
</reference>
<dbReference type="Proteomes" id="UP000008090">
    <property type="component" value="Segment"/>
</dbReference>
<evidence type="ECO:0000313" key="1">
    <source>
        <dbReference type="EMBL" id="ABM73383.1"/>
    </source>
</evidence>
<organism evidence="1 2">
    <name type="scientific">Vibrio phage VP882</name>
    <dbReference type="NCBI Taxonomy" id="2913982"/>
    <lineage>
        <taxon>Viruses</taxon>
        <taxon>Duplodnaviria</taxon>
        <taxon>Heunggongvirae</taxon>
        <taxon>Uroviricota</taxon>
        <taxon>Caudoviricetes</taxon>
        <taxon>Hapunavirus</taxon>
        <taxon>Hapunavirus VP882</taxon>
    </lineage>
</organism>
<protein>
    <submittedName>
        <fullName evidence="1">Uncharacterized protein</fullName>
    </submittedName>
</protein>
<dbReference type="GeneID" id="5076265"/>
<accession>A2I2W9</accession>
<dbReference type="KEGG" id="vg:5076265"/>
<evidence type="ECO:0000313" key="2">
    <source>
        <dbReference type="Proteomes" id="UP000008090"/>
    </source>
</evidence>
<dbReference type="EMBL" id="EF057797">
    <property type="protein sequence ID" value="ABM73383.1"/>
    <property type="molecule type" value="Genomic_DNA"/>
</dbReference>